<organism evidence="1">
    <name type="scientific">Siphoviridae sp. ctNYt19</name>
    <dbReference type="NCBI Taxonomy" id="2825472"/>
    <lineage>
        <taxon>Viruses</taxon>
        <taxon>Duplodnaviria</taxon>
        <taxon>Heunggongvirae</taxon>
        <taxon>Uroviricota</taxon>
        <taxon>Caudoviricetes</taxon>
    </lineage>
</organism>
<accession>A0A8S5QIV6</accession>
<name>A0A8S5QIV6_9CAUD</name>
<protein>
    <submittedName>
        <fullName evidence="1">Uncharacterized protein</fullName>
    </submittedName>
</protein>
<evidence type="ECO:0000313" key="1">
    <source>
        <dbReference type="EMBL" id="DAE19199.1"/>
    </source>
</evidence>
<reference evidence="1" key="1">
    <citation type="journal article" date="2021" name="Proc. Natl. Acad. Sci. U.S.A.">
        <title>A Catalog of Tens of Thousands of Viruses from Human Metagenomes Reveals Hidden Associations with Chronic Diseases.</title>
        <authorList>
            <person name="Tisza M.J."/>
            <person name="Buck C.B."/>
        </authorList>
    </citation>
    <scope>NUCLEOTIDE SEQUENCE</scope>
    <source>
        <strain evidence="1">CtNYt19</strain>
    </source>
</reference>
<proteinExistence type="predicted"/>
<dbReference type="EMBL" id="BK015669">
    <property type="protein sequence ID" value="DAE19199.1"/>
    <property type="molecule type" value="Genomic_DNA"/>
</dbReference>
<sequence length="60" mass="6967">MNELIRDKLRRLKGLPTKKVSTEGVMILNDDQAEAALQFELSKIDAFQKKVNEEYEKKTN</sequence>